<dbReference type="Proteomes" id="UP000198816">
    <property type="component" value="Unassembled WGS sequence"/>
</dbReference>
<evidence type="ECO:0000313" key="1">
    <source>
        <dbReference type="EMBL" id="SDX40382.1"/>
    </source>
</evidence>
<dbReference type="GO" id="GO:0003676">
    <property type="term" value="F:nucleic acid binding"/>
    <property type="evidence" value="ECO:0007669"/>
    <property type="project" value="InterPro"/>
</dbReference>
<keyword evidence="2" id="KW-1185">Reference proteome</keyword>
<accession>A0A1H3BEJ8</accession>
<dbReference type="OrthoDB" id="6659686at2"/>
<dbReference type="InterPro" id="IPR011856">
    <property type="entry name" value="tRNA_endonuc-like_dom_sf"/>
</dbReference>
<proteinExistence type="predicted"/>
<dbReference type="EMBL" id="FNNZ01000024">
    <property type="protein sequence ID" value="SDX40382.1"/>
    <property type="molecule type" value="Genomic_DNA"/>
</dbReference>
<sequence length="339" mass="38908">MLLSINPETGETDKRRTLRLQSFGLDERALQGILFRSLDRLFPDDELLLLMQSRAWQEEPDLMAIDREGQLFIFELKAWESQASNLLQVLRYGQRFGSMGYAELDVWFKTSTDPSQSLKTAHRAKFEVDLAEDAFNRKQVFVVMTNGLDYRTREAVRYWRASGLDVRPWVYRIYAGIPDEMLLEMSPFRVCDNPYEDIAEGYYVLNTNFKNSPRDHDDMLASRKAAAYFDPWKFKIERLARGDMVFLYQSGVGIVAVGEADGSLIKSPYQGRAEHPDEEYAMRLRRFRTVSPPLAAQAIKQITGINHVFMSTLFGLDVDSGKAILKHITQPLPPQITSA</sequence>
<dbReference type="Gene3D" id="3.40.1350.10">
    <property type="match status" value="1"/>
</dbReference>
<dbReference type="AlphaFoldDB" id="A0A1H3BEJ8"/>
<gene>
    <name evidence="1" type="ORF">SAMN05421783_12460</name>
</gene>
<reference evidence="2" key="1">
    <citation type="submission" date="2016-10" db="EMBL/GenBank/DDBJ databases">
        <authorList>
            <person name="Varghese N."/>
            <person name="Submissions S."/>
        </authorList>
    </citation>
    <scope>NUCLEOTIDE SEQUENCE [LARGE SCALE GENOMIC DNA]</scope>
    <source>
        <strain evidence="2">DSM 217</strain>
    </source>
</reference>
<evidence type="ECO:0008006" key="3">
    <source>
        <dbReference type="Google" id="ProtNLM"/>
    </source>
</evidence>
<evidence type="ECO:0000313" key="2">
    <source>
        <dbReference type="Proteomes" id="UP000198816"/>
    </source>
</evidence>
<dbReference type="STRING" id="1058.SAMN05421783_12460"/>
<protein>
    <recommendedName>
        <fullName evidence="3">EVE domain-containing protein</fullName>
    </recommendedName>
</protein>
<dbReference type="RefSeq" id="WP_093036478.1">
    <property type="nucleotide sequence ID" value="NZ_FNNZ01000024.1"/>
</dbReference>
<organism evidence="1 2">
    <name type="scientific">Thiocapsa roseopersicina</name>
    <dbReference type="NCBI Taxonomy" id="1058"/>
    <lineage>
        <taxon>Bacteria</taxon>
        <taxon>Pseudomonadati</taxon>
        <taxon>Pseudomonadota</taxon>
        <taxon>Gammaproteobacteria</taxon>
        <taxon>Chromatiales</taxon>
        <taxon>Chromatiaceae</taxon>
        <taxon>Thiocapsa</taxon>
    </lineage>
</organism>
<name>A0A1H3BEJ8_THIRO</name>